<feature type="region of interest" description="Disordered" evidence="1">
    <location>
        <begin position="305"/>
        <end position="327"/>
    </location>
</feature>
<evidence type="ECO:0000313" key="3">
    <source>
        <dbReference type="EMBL" id="ROH81239.1"/>
    </source>
</evidence>
<dbReference type="Pfam" id="PF04393">
    <property type="entry name" value="DUF535"/>
    <property type="match status" value="1"/>
</dbReference>
<sequence length="327" mass="37102">MKKTSRASLFFQLLSGHFQSEKIGFENKMKAKFLLRSLMLPFPTYFFLGGICAMPCMQRLIKRHPCLPTKIHRPYLHVGLNATERAKAICHHYTFVESLSSQRLHDAFLSESPCRLAEFYGKEGEKFAIVSSVWRYDKEGETTLQIGMEETPLLSLSFSIVNIMGQSAIVIGGLQGKGKQTTRDRIKQATKACHGLFPKRLLVESLLMLANFAGIRRVLAVGDSSHVYQSQRYHRSKKKVLLCSYDAFWTSLDAVPTHDSLYRLPLHIARKPLDELPSNKRAQYKRRYQLIDNLHTQLANNLSAETAGRANHPDRPPIKKASAKALT</sequence>
<reference evidence="3 4" key="1">
    <citation type="submission" date="2018-10" db="EMBL/GenBank/DDBJ databases">
        <title>New species genome.</title>
        <authorList>
            <person name="Li Y."/>
        </authorList>
    </citation>
    <scope>NUCLEOTIDE SEQUENCE [LARGE SCALE GENOMIC DNA]</scope>
    <source>
        <strain evidence="3 4">L6_4B</strain>
    </source>
</reference>
<feature type="transmembrane region" description="Helical" evidence="2">
    <location>
        <begin position="44"/>
        <end position="61"/>
    </location>
</feature>
<dbReference type="AlphaFoldDB" id="A0A3N0UFW6"/>
<dbReference type="Proteomes" id="UP000274511">
    <property type="component" value="Unassembled WGS sequence"/>
</dbReference>
<keyword evidence="2" id="KW-0472">Membrane</keyword>
<evidence type="ECO:0000256" key="1">
    <source>
        <dbReference type="SAM" id="MobiDB-lite"/>
    </source>
</evidence>
<dbReference type="EMBL" id="RJUJ01000006">
    <property type="protein sequence ID" value="ROH81239.1"/>
    <property type="molecule type" value="Genomic_DNA"/>
</dbReference>
<name>A0A3N0UFW6_9GAMM</name>
<keyword evidence="2" id="KW-1133">Transmembrane helix</keyword>
<evidence type="ECO:0000313" key="4">
    <source>
        <dbReference type="Proteomes" id="UP000274511"/>
    </source>
</evidence>
<dbReference type="PANTHER" id="PTHR38785:SF1">
    <property type="entry name" value="HOMOLOG OF VIRK"/>
    <property type="match status" value="1"/>
</dbReference>
<dbReference type="GO" id="GO:0006974">
    <property type="term" value="P:DNA damage response"/>
    <property type="evidence" value="ECO:0007669"/>
    <property type="project" value="TreeGrafter"/>
</dbReference>
<evidence type="ECO:0000256" key="2">
    <source>
        <dbReference type="SAM" id="Phobius"/>
    </source>
</evidence>
<dbReference type="InterPro" id="IPR007488">
    <property type="entry name" value="DUF535"/>
</dbReference>
<dbReference type="PANTHER" id="PTHR38785">
    <property type="entry name" value="HOMOLOG OF VIRK"/>
    <property type="match status" value="1"/>
</dbReference>
<protein>
    <submittedName>
        <fullName evidence="3">DUF535 domain-containing protein</fullName>
    </submittedName>
</protein>
<accession>A0A3N0UFW6</accession>
<dbReference type="OrthoDB" id="6835762at2"/>
<gene>
    <name evidence="3" type="ORF">EC392_07400</name>
</gene>
<comment type="caution">
    <text evidence="3">The sequence shown here is derived from an EMBL/GenBank/DDBJ whole genome shotgun (WGS) entry which is preliminary data.</text>
</comment>
<keyword evidence="2" id="KW-0812">Transmembrane</keyword>
<organism evidence="3 4">
    <name type="scientific">Lonsdalea populi</name>
    <dbReference type="NCBI Taxonomy" id="1172565"/>
    <lineage>
        <taxon>Bacteria</taxon>
        <taxon>Pseudomonadati</taxon>
        <taxon>Pseudomonadota</taxon>
        <taxon>Gammaproteobacteria</taxon>
        <taxon>Enterobacterales</taxon>
        <taxon>Pectobacteriaceae</taxon>
        <taxon>Lonsdalea</taxon>
    </lineage>
</organism>
<proteinExistence type="predicted"/>